<reference evidence="2 4" key="3">
    <citation type="submission" date="2016-11" db="EMBL/GenBank/DDBJ databases">
        <title>Whole genomes of Flavobacteriaceae.</title>
        <authorList>
            <person name="Stine C."/>
            <person name="Li C."/>
            <person name="Tadesse D."/>
        </authorList>
    </citation>
    <scope>NUCLEOTIDE SEQUENCE [LARGE SCALE GENOMIC DNA]</scope>
    <source>
        <strain evidence="2 4">ATCC BAA-2541</strain>
    </source>
</reference>
<dbReference type="RefSeq" id="WP_070908721.1">
    <property type="nucleotide sequence ID" value="NZ_MIKE01000028.1"/>
</dbReference>
<reference evidence="3" key="1">
    <citation type="submission" date="2016-09" db="EMBL/GenBank/DDBJ databases">
        <authorList>
            <person name="Chen S."/>
            <person name="Walker E."/>
        </authorList>
    </citation>
    <scope>NUCLEOTIDE SEQUENCE [LARGE SCALE GENOMIC DNA]</scope>
    <source>
        <strain evidence="3">MSU</strain>
    </source>
</reference>
<comment type="caution">
    <text evidence="1">The sequence shown here is derived from an EMBL/GenBank/DDBJ whole genome shotgun (WGS) entry which is preliminary data.</text>
</comment>
<evidence type="ECO:0000313" key="4">
    <source>
        <dbReference type="Proteomes" id="UP000198319"/>
    </source>
</evidence>
<dbReference type="EMBL" id="MIKE01000028">
    <property type="protein sequence ID" value="OHT43324.1"/>
    <property type="molecule type" value="Genomic_DNA"/>
</dbReference>
<dbReference type="AlphaFoldDB" id="A0A1S1J1B1"/>
<evidence type="ECO:0000313" key="2">
    <source>
        <dbReference type="EMBL" id="OXB19796.1"/>
    </source>
</evidence>
<evidence type="ECO:0000313" key="1">
    <source>
        <dbReference type="EMBL" id="OHT43324.1"/>
    </source>
</evidence>
<name>A0A1S1J1B1_9FLAO</name>
<evidence type="ECO:0000313" key="3">
    <source>
        <dbReference type="Proteomes" id="UP000180252"/>
    </source>
</evidence>
<proteinExistence type="predicted"/>
<gene>
    <name evidence="2" type="ORF">B0A71_10160</name>
    <name evidence="1" type="ORF">BHE19_18695</name>
</gene>
<protein>
    <submittedName>
        <fullName evidence="1">Uncharacterized protein</fullName>
    </submittedName>
</protein>
<accession>A0A1S1J1B1</accession>
<dbReference type="OrthoDB" id="671759at2"/>
<organism evidence="1 3">
    <name type="scientific">Flavobacterium tructae</name>
    <dbReference type="NCBI Taxonomy" id="1114873"/>
    <lineage>
        <taxon>Bacteria</taxon>
        <taxon>Pseudomonadati</taxon>
        <taxon>Bacteroidota</taxon>
        <taxon>Flavobacteriia</taxon>
        <taxon>Flavobacteriales</taxon>
        <taxon>Flavobacteriaceae</taxon>
        <taxon>Flavobacterium</taxon>
    </lineage>
</organism>
<dbReference type="Proteomes" id="UP000180252">
    <property type="component" value="Unassembled WGS sequence"/>
</dbReference>
<keyword evidence="4" id="KW-1185">Reference proteome</keyword>
<dbReference type="Proteomes" id="UP000198319">
    <property type="component" value="Unassembled WGS sequence"/>
</dbReference>
<dbReference type="EMBL" id="MUHG01000017">
    <property type="protein sequence ID" value="OXB19796.1"/>
    <property type="molecule type" value="Genomic_DNA"/>
</dbReference>
<sequence>MPFFSFLFKKSNSGCPRCLGKGFVDWEDIRRLNKQLKWAPGPCAYCNASGKATPEMLSNVAVDTTYLTIDLPESEIEKIKNGDEETIEKGKLQELFVESIIKYTEYHYVNKNMDAQSIADLYLNTEDEKAPFSVEKENLIQYIQKIIELKNSKPD</sequence>
<reference evidence="1" key="2">
    <citation type="submission" date="2016-09" db="EMBL/GenBank/DDBJ databases">
        <authorList>
            <person name="Capua I."/>
            <person name="De Benedictis P."/>
            <person name="Joannis T."/>
            <person name="Lombin L.H."/>
            <person name="Cattoli G."/>
        </authorList>
    </citation>
    <scope>NUCLEOTIDE SEQUENCE [LARGE SCALE GENOMIC DNA]</scope>
    <source>
        <strain evidence="1">MSU</strain>
    </source>
</reference>